<proteinExistence type="predicted"/>
<feature type="domain" description="DUF397" evidence="1">
    <location>
        <begin position="5"/>
        <end position="56"/>
    </location>
</feature>
<organism evidence="2 3">
    <name type="scientific">Streptomyces bingchenggensis (strain BCW-1)</name>
    <dbReference type="NCBI Taxonomy" id="749414"/>
    <lineage>
        <taxon>Bacteria</taxon>
        <taxon>Bacillati</taxon>
        <taxon>Actinomycetota</taxon>
        <taxon>Actinomycetes</taxon>
        <taxon>Kitasatosporales</taxon>
        <taxon>Streptomycetaceae</taxon>
        <taxon>Streptomyces</taxon>
    </lineage>
</organism>
<dbReference type="Pfam" id="PF04149">
    <property type="entry name" value="DUF397"/>
    <property type="match status" value="1"/>
</dbReference>
<dbReference type="STRING" id="749414.SBI_03587"/>
<dbReference type="EMBL" id="CP002047">
    <property type="protein sequence ID" value="ADI06708.1"/>
    <property type="molecule type" value="Genomic_DNA"/>
</dbReference>
<protein>
    <recommendedName>
        <fullName evidence="1">DUF397 domain-containing protein</fullName>
    </recommendedName>
</protein>
<evidence type="ECO:0000313" key="3">
    <source>
        <dbReference type="Proteomes" id="UP000000377"/>
    </source>
</evidence>
<evidence type="ECO:0000313" key="2">
    <source>
        <dbReference type="EMBL" id="ADI06708.1"/>
    </source>
</evidence>
<gene>
    <name evidence="2" type="ordered locus">SBI_03587</name>
</gene>
<dbReference type="HOGENOM" id="CLU_131550_1_2_11"/>
<dbReference type="AlphaFoldDB" id="D7CE21"/>
<dbReference type="KEGG" id="sbh:SBI_03587"/>
<dbReference type="Proteomes" id="UP000000377">
    <property type="component" value="Chromosome"/>
</dbReference>
<dbReference type="RefSeq" id="WP_014176182.1">
    <property type="nucleotide sequence ID" value="NC_016582.1"/>
</dbReference>
<dbReference type="InterPro" id="IPR007278">
    <property type="entry name" value="DUF397"/>
</dbReference>
<reference evidence="2 3" key="1">
    <citation type="journal article" date="2010" name="J. Bacteriol.">
        <title>Genome sequence of the milbemycin-producing bacterium Streptomyces bingchenggensis.</title>
        <authorList>
            <person name="Wang X.J."/>
            <person name="Yan Y.J."/>
            <person name="Zhang B."/>
            <person name="An J."/>
            <person name="Wang J.J."/>
            <person name="Tian J."/>
            <person name="Jiang L."/>
            <person name="Chen Y.H."/>
            <person name="Huang S.X."/>
            <person name="Yin M."/>
            <person name="Zhang J."/>
            <person name="Gao A.L."/>
            <person name="Liu C.X."/>
            <person name="Zhu Z.X."/>
            <person name="Xiang W.S."/>
        </authorList>
    </citation>
    <scope>NUCLEOTIDE SEQUENCE [LARGE SCALE GENOMIC DNA]</scope>
    <source>
        <strain evidence="2 3">BCW-1</strain>
    </source>
</reference>
<sequence length="66" mass="7048">MSTLSWLKSSFSDAGGNNCMEVAADGSRIAIRESAEPDAVLTTDRTALRAFVVGVKDGRFDRLLNG</sequence>
<evidence type="ECO:0000259" key="1">
    <source>
        <dbReference type="Pfam" id="PF04149"/>
    </source>
</evidence>
<dbReference type="PATRIC" id="fig|749414.3.peg.3721"/>
<keyword evidence="3" id="KW-1185">Reference proteome</keyword>
<accession>D7CE21</accession>
<name>D7CE21_STRBB</name>